<organism evidence="1 2">
    <name type="scientific">Rubroshorea leprosula</name>
    <dbReference type="NCBI Taxonomy" id="152421"/>
    <lineage>
        <taxon>Eukaryota</taxon>
        <taxon>Viridiplantae</taxon>
        <taxon>Streptophyta</taxon>
        <taxon>Embryophyta</taxon>
        <taxon>Tracheophyta</taxon>
        <taxon>Spermatophyta</taxon>
        <taxon>Magnoliopsida</taxon>
        <taxon>eudicotyledons</taxon>
        <taxon>Gunneridae</taxon>
        <taxon>Pentapetalae</taxon>
        <taxon>rosids</taxon>
        <taxon>malvids</taxon>
        <taxon>Malvales</taxon>
        <taxon>Dipterocarpaceae</taxon>
        <taxon>Rubroshorea</taxon>
    </lineage>
</organism>
<keyword evidence="2" id="KW-1185">Reference proteome</keyword>
<dbReference type="EMBL" id="BPVZ01000147">
    <property type="protein sequence ID" value="GKV41149.1"/>
    <property type="molecule type" value="Genomic_DNA"/>
</dbReference>
<dbReference type="AlphaFoldDB" id="A0AAV5LUJ3"/>
<name>A0AAV5LUJ3_9ROSI</name>
<gene>
    <name evidence="1" type="ORF">SLEP1_g48718</name>
</gene>
<evidence type="ECO:0000313" key="1">
    <source>
        <dbReference type="EMBL" id="GKV41149.1"/>
    </source>
</evidence>
<comment type="caution">
    <text evidence="1">The sequence shown here is derived from an EMBL/GenBank/DDBJ whole genome shotgun (WGS) entry which is preliminary data.</text>
</comment>
<sequence length="35" mass="4033">MGLVSCPILRGKIMGLKKASQRGRERRKRRIIPVK</sequence>
<dbReference type="Proteomes" id="UP001054252">
    <property type="component" value="Unassembled WGS sequence"/>
</dbReference>
<accession>A0AAV5LUJ3</accession>
<reference evidence="1 2" key="1">
    <citation type="journal article" date="2021" name="Commun. Biol.">
        <title>The genome of Shorea leprosula (Dipterocarpaceae) highlights the ecological relevance of drought in aseasonal tropical rainforests.</title>
        <authorList>
            <person name="Ng K.K.S."/>
            <person name="Kobayashi M.J."/>
            <person name="Fawcett J.A."/>
            <person name="Hatakeyama M."/>
            <person name="Paape T."/>
            <person name="Ng C.H."/>
            <person name="Ang C.C."/>
            <person name="Tnah L.H."/>
            <person name="Lee C.T."/>
            <person name="Nishiyama T."/>
            <person name="Sese J."/>
            <person name="O'Brien M.J."/>
            <person name="Copetti D."/>
            <person name="Mohd Noor M.I."/>
            <person name="Ong R.C."/>
            <person name="Putra M."/>
            <person name="Sireger I.Z."/>
            <person name="Indrioko S."/>
            <person name="Kosugi Y."/>
            <person name="Izuno A."/>
            <person name="Isagi Y."/>
            <person name="Lee S.L."/>
            <person name="Shimizu K.K."/>
        </authorList>
    </citation>
    <scope>NUCLEOTIDE SEQUENCE [LARGE SCALE GENOMIC DNA]</scope>
    <source>
        <strain evidence="1">214</strain>
    </source>
</reference>
<proteinExistence type="predicted"/>
<protein>
    <submittedName>
        <fullName evidence="1">Uncharacterized protein</fullName>
    </submittedName>
</protein>
<evidence type="ECO:0000313" key="2">
    <source>
        <dbReference type="Proteomes" id="UP001054252"/>
    </source>
</evidence>